<evidence type="ECO:0000313" key="6">
    <source>
        <dbReference type="EMBL" id="KAK9804830.1"/>
    </source>
</evidence>
<dbReference type="Pfam" id="PF02170">
    <property type="entry name" value="PAZ"/>
    <property type="match status" value="1"/>
</dbReference>
<dbReference type="PROSITE" id="PS50821">
    <property type="entry name" value="PAZ"/>
    <property type="match status" value="1"/>
</dbReference>
<dbReference type="Gene3D" id="3.40.50.2300">
    <property type="match status" value="1"/>
</dbReference>
<dbReference type="SMART" id="SM00949">
    <property type="entry name" value="PAZ"/>
    <property type="match status" value="1"/>
</dbReference>
<dbReference type="InterPro" id="IPR003100">
    <property type="entry name" value="PAZ_dom"/>
</dbReference>
<evidence type="ECO:0000256" key="3">
    <source>
        <dbReference type="SAM" id="MobiDB-lite"/>
    </source>
</evidence>
<dbReference type="AlphaFoldDB" id="A0AAW1P932"/>
<dbReference type="Pfam" id="PF16486">
    <property type="entry name" value="ArgoN"/>
    <property type="match status" value="1"/>
</dbReference>
<organism evidence="6 7">
    <name type="scientific">[Myrmecia] bisecta</name>
    <dbReference type="NCBI Taxonomy" id="41462"/>
    <lineage>
        <taxon>Eukaryota</taxon>
        <taxon>Viridiplantae</taxon>
        <taxon>Chlorophyta</taxon>
        <taxon>core chlorophytes</taxon>
        <taxon>Trebouxiophyceae</taxon>
        <taxon>Trebouxiales</taxon>
        <taxon>Trebouxiaceae</taxon>
        <taxon>Myrmecia</taxon>
    </lineage>
</organism>
<dbReference type="GO" id="GO:0003723">
    <property type="term" value="F:RNA binding"/>
    <property type="evidence" value="ECO:0007669"/>
    <property type="project" value="InterPro"/>
</dbReference>
<dbReference type="Pfam" id="PF02171">
    <property type="entry name" value="Piwi"/>
    <property type="match status" value="1"/>
</dbReference>
<dbReference type="InterPro" id="IPR012337">
    <property type="entry name" value="RNaseH-like_sf"/>
</dbReference>
<feature type="compositionally biased region" description="Gly residues" evidence="3">
    <location>
        <begin position="33"/>
        <end position="53"/>
    </location>
</feature>
<dbReference type="InterPro" id="IPR036397">
    <property type="entry name" value="RNaseH_sf"/>
</dbReference>
<dbReference type="EMBL" id="JALJOR010000017">
    <property type="protein sequence ID" value="KAK9804830.1"/>
    <property type="molecule type" value="Genomic_DNA"/>
</dbReference>
<gene>
    <name evidence="6" type="ORF">WJX72_007669</name>
</gene>
<dbReference type="InterPro" id="IPR003165">
    <property type="entry name" value="Piwi"/>
</dbReference>
<dbReference type="InterPro" id="IPR036085">
    <property type="entry name" value="PAZ_dom_sf"/>
</dbReference>
<dbReference type="InterPro" id="IPR032474">
    <property type="entry name" value="Argonaute_N"/>
</dbReference>
<evidence type="ECO:0000256" key="2">
    <source>
        <dbReference type="ARBA" id="ARBA00023158"/>
    </source>
</evidence>
<accession>A0AAW1P932</accession>
<keyword evidence="7" id="KW-1185">Reference proteome</keyword>
<keyword evidence="2" id="KW-0943">RNA-mediated gene silencing</keyword>
<dbReference type="SUPFAM" id="SSF53098">
    <property type="entry name" value="Ribonuclease H-like"/>
    <property type="match status" value="1"/>
</dbReference>
<feature type="domain" description="PAZ" evidence="4">
    <location>
        <begin position="401"/>
        <end position="514"/>
    </location>
</feature>
<dbReference type="Gene3D" id="3.30.420.10">
    <property type="entry name" value="Ribonuclease H-like superfamily/Ribonuclease H"/>
    <property type="match status" value="1"/>
</dbReference>
<evidence type="ECO:0000259" key="4">
    <source>
        <dbReference type="PROSITE" id="PS50821"/>
    </source>
</evidence>
<dbReference type="GO" id="GO:0031047">
    <property type="term" value="P:regulatory ncRNA-mediated gene silencing"/>
    <property type="evidence" value="ECO:0007669"/>
    <property type="project" value="UniProtKB-KW"/>
</dbReference>
<dbReference type="SMART" id="SM00950">
    <property type="entry name" value="Piwi"/>
    <property type="match status" value="1"/>
</dbReference>
<dbReference type="SUPFAM" id="SSF101690">
    <property type="entry name" value="PAZ domain"/>
    <property type="match status" value="1"/>
</dbReference>
<dbReference type="InterPro" id="IPR045246">
    <property type="entry name" value="Piwi_ago-like"/>
</dbReference>
<sequence>MVPLRRADPGTSGRPHATRGCRAMSDRGRGRGDFGGGRGGRGGREGGYGGGRGGRGEFGGRGRAAPARDGGYGGGYDGGYGGGRGGRRDGGGFRGGRDGGGRGGDFRGGGRGGGGRGGGRGRGDFAPRQIAPDRQATPGTAARPGTVQQVLSVADTRRQIEGIVAALPQQAKDLGGVARPKRQGFGRDGQPIKIKANHFRVVCTLKQAMHYDVDIKGKKREGGDDDPRPARPDGIDKPLPSDKCRLIVTKLAEQQGWPLGWAFDGRKNIYTAHYFLPQEPTTFTVEIPSDRGPKPQAFDVTTKWAATVDIQSLVDFVQGRSGGEIPQDAVQAMDVALKHSSHNNPDCTAAGRAFFFSSGLVRSLGNGVEVWLGYQQSLRPTESGLTLNVDIAATAFLEAQPMTQYIAKVAGVADLSRGLNPVQLRKVQKAVMGIKVQVNHAGMVKRTYRTKGITNLGAADAMFENEQENRQMSVAEYFETRYNVKLRYPNLSCLDVGSARKPNWLPPECCDIVRGQRRLKLDDRQTSEMIKTAAMKPQDRVPQIERSVNEQGKLTTDATVNAFGMKVDGKMMELEARVLKAPILQYGDRTVDPGQRGDWHETAYVQATKLVSYAVAGFGDQRRSGDALFEWMGGLMDVLGECGMAPPPNIPEIVWHDPRNKFPGETLMDAIAAAKQTFGEVEPQIIFCLLPDKGTELYREIKRASDSFIGIPTQCFVATSAGVGSESRGVYQYRRNLALKINTKLGGNNVKLARQSLLPELWQPNAPVMFFGADVTHPAGFSHSEPSIAAVVGSVNLEGTRYAAQVIKQAHRVEMIHGLKDTVKKLLLAFYRNTRLKPAKLVFYRDGVSEGQFAEVQRAELPQIRAACLELPGGTYAPPITFVVVQKRHHTRLFPTNAANADRSGNVKCGTVVDRGIVHPTEFDFYLNSHAGLQGTSRPTHYHVLYDENRFTADSLQNLTYRLCYLFCRCSKAVSVCPPAYYAHLAAFRGRHMMSYSDSDSASEASGPAGETVAEFATINPKLDNTMFYV</sequence>
<evidence type="ECO:0000259" key="5">
    <source>
        <dbReference type="PROSITE" id="PS50822"/>
    </source>
</evidence>
<comment type="caution">
    <text evidence="6">The sequence shown here is derived from an EMBL/GenBank/DDBJ whole genome shotgun (WGS) entry which is preliminary data.</text>
</comment>
<protein>
    <submittedName>
        <fullName evidence="6">Uncharacterized protein</fullName>
    </submittedName>
</protein>
<dbReference type="CDD" id="cd02846">
    <property type="entry name" value="PAZ_argonaute_like"/>
    <property type="match status" value="1"/>
</dbReference>
<dbReference type="InterPro" id="IPR014811">
    <property type="entry name" value="ArgoL1"/>
</dbReference>
<dbReference type="CDD" id="cd04657">
    <property type="entry name" value="Piwi_ago-like"/>
    <property type="match status" value="1"/>
</dbReference>
<feature type="region of interest" description="Disordered" evidence="3">
    <location>
        <begin position="1"/>
        <end position="146"/>
    </location>
</feature>
<dbReference type="SMART" id="SM01163">
    <property type="entry name" value="DUF1785"/>
    <property type="match status" value="1"/>
</dbReference>
<dbReference type="Proteomes" id="UP001489004">
    <property type="component" value="Unassembled WGS sequence"/>
</dbReference>
<feature type="domain" description="Piwi" evidence="5">
    <location>
        <begin position="685"/>
        <end position="995"/>
    </location>
</feature>
<evidence type="ECO:0000256" key="1">
    <source>
        <dbReference type="ARBA" id="ARBA00008201"/>
    </source>
</evidence>
<feature type="compositionally biased region" description="Gly residues" evidence="3">
    <location>
        <begin position="70"/>
        <end position="84"/>
    </location>
</feature>
<feature type="compositionally biased region" description="Basic and acidic residues" evidence="3">
    <location>
        <begin position="86"/>
        <end position="100"/>
    </location>
</feature>
<evidence type="ECO:0000313" key="7">
    <source>
        <dbReference type="Proteomes" id="UP001489004"/>
    </source>
</evidence>
<reference evidence="6 7" key="1">
    <citation type="journal article" date="2024" name="Nat. Commun.">
        <title>Phylogenomics reveals the evolutionary origins of lichenization in chlorophyte algae.</title>
        <authorList>
            <person name="Puginier C."/>
            <person name="Libourel C."/>
            <person name="Otte J."/>
            <person name="Skaloud P."/>
            <person name="Haon M."/>
            <person name="Grisel S."/>
            <person name="Petersen M."/>
            <person name="Berrin J.G."/>
            <person name="Delaux P.M."/>
            <person name="Dal Grande F."/>
            <person name="Keller J."/>
        </authorList>
    </citation>
    <scope>NUCLEOTIDE SEQUENCE [LARGE SCALE GENOMIC DNA]</scope>
    <source>
        <strain evidence="6 7">SAG 2043</strain>
    </source>
</reference>
<comment type="similarity">
    <text evidence="1">Belongs to the argonaute family. Ago subfamily.</text>
</comment>
<name>A0AAW1P932_9CHLO</name>
<feature type="region of interest" description="Disordered" evidence="3">
    <location>
        <begin position="216"/>
        <end position="239"/>
    </location>
</feature>
<dbReference type="PANTHER" id="PTHR22891">
    <property type="entry name" value="EUKARYOTIC TRANSLATION INITIATION FACTOR 2C"/>
    <property type="match status" value="1"/>
</dbReference>
<feature type="compositionally biased region" description="Gly residues" evidence="3">
    <location>
        <begin position="101"/>
        <end position="120"/>
    </location>
</feature>
<proteinExistence type="inferred from homology"/>
<dbReference type="Gene3D" id="2.170.260.10">
    <property type="entry name" value="paz domain"/>
    <property type="match status" value="1"/>
</dbReference>
<dbReference type="PROSITE" id="PS50822">
    <property type="entry name" value="PIWI"/>
    <property type="match status" value="1"/>
</dbReference>
<dbReference type="Pfam" id="PF08699">
    <property type="entry name" value="ArgoL1"/>
    <property type="match status" value="1"/>
</dbReference>